<reference evidence="3" key="1">
    <citation type="submission" date="2017-09" db="EMBL/GenBank/DDBJ databases">
        <title>Depth-based differentiation of microbial function through sediment-hosted aquifers and enrichment of novel symbionts in the deep terrestrial subsurface.</title>
        <authorList>
            <person name="Probst A.J."/>
            <person name="Ladd B."/>
            <person name="Jarett J.K."/>
            <person name="Geller-Mcgrath D.E."/>
            <person name="Sieber C.M.K."/>
            <person name="Emerson J.B."/>
            <person name="Anantharaman K."/>
            <person name="Thomas B.C."/>
            <person name="Malmstrom R."/>
            <person name="Stieglmeier M."/>
            <person name="Klingl A."/>
            <person name="Woyke T."/>
            <person name="Ryan C.M."/>
            <person name="Banfield J.F."/>
        </authorList>
    </citation>
    <scope>NUCLEOTIDE SEQUENCE [LARGE SCALE GENOMIC DNA]</scope>
</reference>
<gene>
    <name evidence="2" type="ORF">COY45_02445</name>
</gene>
<name>A0A2M7SW90_9BACT</name>
<feature type="domain" description="Homing endonuclease LAGLIDADG" evidence="1">
    <location>
        <begin position="2"/>
        <end position="143"/>
    </location>
</feature>
<evidence type="ECO:0000313" key="3">
    <source>
        <dbReference type="Proteomes" id="UP000231332"/>
    </source>
</evidence>
<sequence length="171" mass="20279">GRNNAFLEINHSIKQKQYVDWKYLNLKNICVSPPKERMGKGERIAYRFYTKQLPELTELYNLFYKNGKKFIPLEIDINPVILSIWFMDDGSKCGISNFYLNTQQFTKNDQEFLIKKLSIFGLKARLNKDKIYYRIRFLSSSVSYLKEILKENLIPSMKYKLGYDPVETCSK</sequence>
<evidence type="ECO:0000259" key="1">
    <source>
        <dbReference type="Pfam" id="PF03161"/>
    </source>
</evidence>
<dbReference type="InterPro" id="IPR027434">
    <property type="entry name" value="Homing_endonucl"/>
</dbReference>
<dbReference type="AlphaFoldDB" id="A0A2M7SW90"/>
<comment type="caution">
    <text evidence="2">The sequence shown here is derived from an EMBL/GenBank/DDBJ whole genome shotgun (WGS) entry which is preliminary data.</text>
</comment>
<dbReference type="Gene3D" id="3.10.28.10">
    <property type="entry name" value="Homing endonucleases"/>
    <property type="match status" value="2"/>
</dbReference>
<organism evidence="2 3">
    <name type="scientific">Candidatus Berkelbacteria bacterium CG_4_10_14_0_8_um_filter_42_34</name>
    <dbReference type="NCBI Taxonomy" id="1974502"/>
    <lineage>
        <taxon>Bacteria</taxon>
        <taxon>Candidatus Berkelbacteria</taxon>
    </lineage>
</organism>
<dbReference type="SUPFAM" id="SSF55608">
    <property type="entry name" value="Homing endonucleases"/>
    <property type="match status" value="1"/>
</dbReference>
<accession>A0A2M7SW90</accession>
<dbReference type="Pfam" id="PF03161">
    <property type="entry name" value="LAGLIDADG_2"/>
    <property type="match status" value="1"/>
</dbReference>
<dbReference type="GO" id="GO:0004519">
    <property type="term" value="F:endonuclease activity"/>
    <property type="evidence" value="ECO:0007669"/>
    <property type="project" value="InterPro"/>
</dbReference>
<dbReference type="Proteomes" id="UP000231332">
    <property type="component" value="Unassembled WGS sequence"/>
</dbReference>
<dbReference type="InterPro" id="IPR004860">
    <property type="entry name" value="LAGLIDADG_dom"/>
</dbReference>
<proteinExistence type="predicted"/>
<dbReference type="EMBL" id="PFMY01000115">
    <property type="protein sequence ID" value="PIZ27440.1"/>
    <property type="molecule type" value="Genomic_DNA"/>
</dbReference>
<protein>
    <recommendedName>
        <fullName evidence="1">Homing endonuclease LAGLIDADG domain-containing protein</fullName>
    </recommendedName>
</protein>
<evidence type="ECO:0000313" key="2">
    <source>
        <dbReference type="EMBL" id="PIZ27440.1"/>
    </source>
</evidence>
<feature type="non-terminal residue" evidence="2">
    <location>
        <position position="1"/>
    </location>
</feature>